<sequence>MKNAGKIFSVKEIALGRKNFEARHNGQKDLRKAEYFSRDILETLLKVEGCDGIRIYYGHAPENKEGDIDFSVVGNEQPRLFLVPVQIGVDGLGRDMKFKIDTTGEKDGEGEPGGAGGGVPCPNFCNP</sequence>
<keyword evidence="3" id="KW-1185">Reference proteome</keyword>
<dbReference type="Proteomes" id="UP000541352">
    <property type="component" value="Unassembled WGS sequence"/>
</dbReference>
<feature type="region of interest" description="Disordered" evidence="1">
    <location>
        <begin position="101"/>
        <end position="127"/>
    </location>
</feature>
<proteinExistence type="predicted"/>
<dbReference type="AlphaFoldDB" id="A0A7W6EQ58"/>
<protein>
    <submittedName>
        <fullName evidence="2">Uncharacterized protein</fullName>
    </submittedName>
</protein>
<name>A0A7W6EQ58_9BACT</name>
<evidence type="ECO:0000256" key="1">
    <source>
        <dbReference type="SAM" id="MobiDB-lite"/>
    </source>
</evidence>
<organism evidence="2 3">
    <name type="scientific">Runella defluvii</name>
    <dbReference type="NCBI Taxonomy" id="370973"/>
    <lineage>
        <taxon>Bacteria</taxon>
        <taxon>Pseudomonadati</taxon>
        <taxon>Bacteroidota</taxon>
        <taxon>Cytophagia</taxon>
        <taxon>Cytophagales</taxon>
        <taxon>Spirosomataceae</taxon>
        <taxon>Runella</taxon>
    </lineage>
</organism>
<gene>
    <name evidence="2" type="ORF">FHS57_002325</name>
</gene>
<evidence type="ECO:0000313" key="3">
    <source>
        <dbReference type="Proteomes" id="UP000541352"/>
    </source>
</evidence>
<evidence type="ECO:0000313" key="2">
    <source>
        <dbReference type="EMBL" id="MBB3838320.1"/>
    </source>
</evidence>
<comment type="caution">
    <text evidence="2">The sequence shown here is derived from an EMBL/GenBank/DDBJ whole genome shotgun (WGS) entry which is preliminary data.</text>
</comment>
<reference evidence="2 3" key="1">
    <citation type="submission" date="2020-08" db="EMBL/GenBank/DDBJ databases">
        <title>Genomic Encyclopedia of Type Strains, Phase IV (KMG-IV): sequencing the most valuable type-strain genomes for metagenomic binning, comparative biology and taxonomic classification.</title>
        <authorList>
            <person name="Goeker M."/>
        </authorList>
    </citation>
    <scope>NUCLEOTIDE SEQUENCE [LARGE SCALE GENOMIC DNA]</scope>
    <source>
        <strain evidence="2 3">DSM 17976</strain>
    </source>
</reference>
<dbReference type="EMBL" id="JACIBY010000004">
    <property type="protein sequence ID" value="MBB3838320.1"/>
    <property type="molecule type" value="Genomic_DNA"/>
</dbReference>
<dbReference type="RefSeq" id="WP_183973643.1">
    <property type="nucleotide sequence ID" value="NZ_JACIBY010000004.1"/>
</dbReference>
<accession>A0A7W6EQ58</accession>